<dbReference type="PANTHER" id="PTHR33184">
    <property type="entry name" value="PROTEIN TAPETUM DETERMINANT 1-LIKE-RELATED"/>
    <property type="match status" value="1"/>
</dbReference>
<organism evidence="3 4">
    <name type="scientific">Clitoria ternatea</name>
    <name type="common">Butterfly pea</name>
    <dbReference type="NCBI Taxonomy" id="43366"/>
    <lineage>
        <taxon>Eukaryota</taxon>
        <taxon>Viridiplantae</taxon>
        <taxon>Streptophyta</taxon>
        <taxon>Embryophyta</taxon>
        <taxon>Tracheophyta</taxon>
        <taxon>Spermatophyta</taxon>
        <taxon>Magnoliopsida</taxon>
        <taxon>eudicotyledons</taxon>
        <taxon>Gunneridae</taxon>
        <taxon>Pentapetalae</taxon>
        <taxon>rosids</taxon>
        <taxon>fabids</taxon>
        <taxon>Fabales</taxon>
        <taxon>Fabaceae</taxon>
        <taxon>Papilionoideae</taxon>
        <taxon>50 kb inversion clade</taxon>
        <taxon>NPAAA clade</taxon>
        <taxon>indigoferoid/millettioid clade</taxon>
        <taxon>Phaseoleae</taxon>
        <taxon>Clitoria</taxon>
    </lineage>
</organism>
<dbReference type="AlphaFoldDB" id="A0AAN9KNG7"/>
<proteinExistence type="predicted"/>
<keyword evidence="4" id="KW-1185">Reference proteome</keyword>
<dbReference type="PANTHER" id="PTHR33184:SF64">
    <property type="entry name" value="BETA-1,3-N-ACETYLGLUCOSAMINYLTRANSFERASE FAMILY PROTEIN"/>
    <property type="match status" value="1"/>
</dbReference>
<sequence length="122" mass="13325">MGDSTYKVLCAVIFLVLISHGYSQCSLKDLSVTQQKTAVKVKGKPEWNVTITNNCPCVQTNVKLNCVGFQTVEPIDVTIFSVSGDSCLVNAGQPIYRDPITFKYAWDNSFPLNPNSSVIACS</sequence>
<dbReference type="GO" id="GO:0001709">
    <property type="term" value="P:cell fate determination"/>
    <property type="evidence" value="ECO:0007669"/>
    <property type="project" value="TreeGrafter"/>
</dbReference>
<dbReference type="Proteomes" id="UP001359559">
    <property type="component" value="Unassembled WGS sequence"/>
</dbReference>
<reference evidence="3 4" key="1">
    <citation type="submission" date="2024-01" db="EMBL/GenBank/DDBJ databases">
        <title>The genomes of 5 underutilized Papilionoideae crops provide insights into root nodulation and disease resistance.</title>
        <authorList>
            <person name="Yuan L."/>
        </authorList>
    </citation>
    <scope>NUCLEOTIDE SEQUENCE [LARGE SCALE GENOMIC DNA]</scope>
    <source>
        <strain evidence="3">LY-2023</strain>
        <tissue evidence="3">Leaf</tissue>
    </source>
</reference>
<evidence type="ECO:0000313" key="3">
    <source>
        <dbReference type="EMBL" id="KAK7318984.1"/>
    </source>
</evidence>
<dbReference type="Pfam" id="PF24068">
    <property type="entry name" value="TPD1_C"/>
    <property type="match status" value="1"/>
</dbReference>
<comment type="caution">
    <text evidence="3">The sequence shown here is derived from an EMBL/GenBank/DDBJ whole genome shotgun (WGS) entry which is preliminary data.</text>
</comment>
<evidence type="ECO:0000313" key="4">
    <source>
        <dbReference type="Proteomes" id="UP001359559"/>
    </source>
</evidence>
<dbReference type="InterPro" id="IPR040361">
    <property type="entry name" value="TPD1"/>
</dbReference>
<evidence type="ECO:0000256" key="2">
    <source>
        <dbReference type="SAM" id="SignalP"/>
    </source>
</evidence>
<name>A0AAN9KNG7_CLITE</name>
<protein>
    <recommendedName>
        <fullName evidence="5">Beta-1,3-N-Acetylglucosaminyltransferase family protein</fullName>
    </recommendedName>
</protein>
<gene>
    <name evidence="3" type="ORF">RJT34_03693</name>
</gene>
<evidence type="ECO:0000256" key="1">
    <source>
        <dbReference type="ARBA" id="ARBA00022729"/>
    </source>
</evidence>
<dbReference type="EMBL" id="JAYKXN010000001">
    <property type="protein sequence ID" value="KAK7318984.1"/>
    <property type="molecule type" value="Genomic_DNA"/>
</dbReference>
<keyword evidence="1 2" id="KW-0732">Signal</keyword>
<feature type="chain" id="PRO_5042893363" description="Beta-1,3-N-Acetylglucosaminyltransferase family protein" evidence="2">
    <location>
        <begin position="24"/>
        <end position="122"/>
    </location>
</feature>
<accession>A0AAN9KNG7</accession>
<feature type="signal peptide" evidence="2">
    <location>
        <begin position="1"/>
        <end position="23"/>
    </location>
</feature>
<evidence type="ECO:0008006" key="5">
    <source>
        <dbReference type="Google" id="ProtNLM"/>
    </source>
</evidence>